<reference evidence="7" key="2">
    <citation type="submission" date="2020-09" db="EMBL/GenBank/DDBJ databases">
        <authorList>
            <person name="Sun Q."/>
            <person name="Kim S."/>
        </authorList>
    </citation>
    <scope>NUCLEOTIDE SEQUENCE</scope>
    <source>
        <strain evidence="7">KCTC 42651</strain>
    </source>
</reference>
<keyword evidence="2" id="KW-0805">Transcription regulation</keyword>
<dbReference type="Pfam" id="PF04542">
    <property type="entry name" value="Sigma70_r2"/>
    <property type="match status" value="1"/>
</dbReference>
<comment type="similarity">
    <text evidence="1">Belongs to the sigma-70 factor family. ECF subfamily.</text>
</comment>
<feature type="domain" description="RNA polymerase sigma factor 70 region 4 type 2" evidence="6">
    <location>
        <begin position="143"/>
        <end position="192"/>
    </location>
</feature>
<dbReference type="EMBL" id="BMZS01000003">
    <property type="protein sequence ID" value="GHD45950.1"/>
    <property type="molecule type" value="Genomic_DNA"/>
</dbReference>
<accession>A0A919CQ02</accession>
<dbReference type="Gene3D" id="1.10.10.10">
    <property type="entry name" value="Winged helix-like DNA-binding domain superfamily/Winged helix DNA-binding domain"/>
    <property type="match status" value="1"/>
</dbReference>
<dbReference type="RefSeq" id="WP_229836597.1">
    <property type="nucleotide sequence ID" value="NZ_BMZS01000003.1"/>
</dbReference>
<keyword evidence="4" id="KW-0804">Transcription</keyword>
<dbReference type="SUPFAM" id="SSF88946">
    <property type="entry name" value="Sigma2 domain of RNA polymerase sigma factors"/>
    <property type="match status" value="1"/>
</dbReference>
<dbReference type="PANTHER" id="PTHR43133">
    <property type="entry name" value="RNA POLYMERASE ECF-TYPE SIGMA FACTO"/>
    <property type="match status" value="1"/>
</dbReference>
<organism evidence="7 8">
    <name type="scientific">Thalassobaculum fulvum</name>
    <dbReference type="NCBI Taxonomy" id="1633335"/>
    <lineage>
        <taxon>Bacteria</taxon>
        <taxon>Pseudomonadati</taxon>
        <taxon>Pseudomonadota</taxon>
        <taxon>Alphaproteobacteria</taxon>
        <taxon>Rhodospirillales</taxon>
        <taxon>Thalassobaculaceae</taxon>
        <taxon>Thalassobaculum</taxon>
    </lineage>
</organism>
<dbReference type="NCBIfam" id="TIGR02937">
    <property type="entry name" value="sigma70-ECF"/>
    <property type="match status" value="1"/>
</dbReference>
<dbReference type="InterPro" id="IPR014284">
    <property type="entry name" value="RNA_pol_sigma-70_dom"/>
</dbReference>
<dbReference type="InterPro" id="IPR013325">
    <property type="entry name" value="RNA_pol_sigma_r2"/>
</dbReference>
<evidence type="ECO:0000256" key="3">
    <source>
        <dbReference type="ARBA" id="ARBA00023082"/>
    </source>
</evidence>
<evidence type="ECO:0000313" key="7">
    <source>
        <dbReference type="EMBL" id="GHD45950.1"/>
    </source>
</evidence>
<dbReference type="GO" id="GO:0006352">
    <property type="term" value="P:DNA-templated transcription initiation"/>
    <property type="evidence" value="ECO:0007669"/>
    <property type="project" value="InterPro"/>
</dbReference>
<gene>
    <name evidence="7" type="ORF">GCM10017083_14580</name>
</gene>
<dbReference type="InterPro" id="IPR036388">
    <property type="entry name" value="WH-like_DNA-bd_sf"/>
</dbReference>
<evidence type="ECO:0000259" key="6">
    <source>
        <dbReference type="Pfam" id="PF08281"/>
    </source>
</evidence>
<dbReference type="CDD" id="cd06171">
    <property type="entry name" value="Sigma70_r4"/>
    <property type="match status" value="1"/>
</dbReference>
<dbReference type="InterPro" id="IPR007627">
    <property type="entry name" value="RNA_pol_sigma70_r2"/>
</dbReference>
<evidence type="ECO:0000256" key="1">
    <source>
        <dbReference type="ARBA" id="ARBA00010641"/>
    </source>
</evidence>
<dbReference type="AlphaFoldDB" id="A0A919CQ02"/>
<dbReference type="SUPFAM" id="SSF88659">
    <property type="entry name" value="Sigma3 and sigma4 domains of RNA polymerase sigma factors"/>
    <property type="match status" value="1"/>
</dbReference>
<dbReference type="Gene3D" id="1.10.1740.10">
    <property type="match status" value="1"/>
</dbReference>
<dbReference type="InterPro" id="IPR013249">
    <property type="entry name" value="RNA_pol_sigma70_r4_t2"/>
</dbReference>
<dbReference type="InterPro" id="IPR039425">
    <property type="entry name" value="RNA_pol_sigma-70-like"/>
</dbReference>
<feature type="domain" description="RNA polymerase sigma-70 region 2" evidence="5">
    <location>
        <begin position="33"/>
        <end position="99"/>
    </location>
</feature>
<protein>
    <submittedName>
        <fullName evidence="7">RNA polymerase sigma factor</fullName>
    </submittedName>
</protein>
<name>A0A919CQ02_9PROT</name>
<dbReference type="Proteomes" id="UP000630353">
    <property type="component" value="Unassembled WGS sequence"/>
</dbReference>
<dbReference type="GO" id="GO:0016987">
    <property type="term" value="F:sigma factor activity"/>
    <property type="evidence" value="ECO:0007669"/>
    <property type="project" value="UniProtKB-KW"/>
</dbReference>
<reference evidence="7" key="1">
    <citation type="journal article" date="2014" name="Int. J. Syst. Evol. Microbiol.">
        <title>Complete genome sequence of Corynebacterium casei LMG S-19264T (=DSM 44701T), isolated from a smear-ripened cheese.</title>
        <authorList>
            <consortium name="US DOE Joint Genome Institute (JGI-PGF)"/>
            <person name="Walter F."/>
            <person name="Albersmeier A."/>
            <person name="Kalinowski J."/>
            <person name="Ruckert C."/>
        </authorList>
    </citation>
    <scope>NUCLEOTIDE SEQUENCE</scope>
    <source>
        <strain evidence="7">KCTC 42651</strain>
    </source>
</reference>
<evidence type="ECO:0000256" key="2">
    <source>
        <dbReference type="ARBA" id="ARBA00023015"/>
    </source>
</evidence>
<evidence type="ECO:0000256" key="4">
    <source>
        <dbReference type="ARBA" id="ARBA00023163"/>
    </source>
</evidence>
<keyword evidence="3" id="KW-0731">Sigma factor</keyword>
<evidence type="ECO:0000313" key="8">
    <source>
        <dbReference type="Proteomes" id="UP000630353"/>
    </source>
</evidence>
<dbReference type="PANTHER" id="PTHR43133:SF51">
    <property type="entry name" value="RNA POLYMERASE SIGMA FACTOR"/>
    <property type="match status" value="1"/>
</dbReference>
<proteinExistence type="inferred from homology"/>
<evidence type="ECO:0000259" key="5">
    <source>
        <dbReference type="Pfam" id="PF04542"/>
    </source>
</evidence>
<comment type="caution">
    <text evidence="7">The sequence shown here is derived from an EMBL/GenBank/DDBJ whole genome shotgun (WGS) entry which is preliminary data.</text>
</comment>
<dbReference type="InterPro" id="IPR013324">
    <property type="entry name" value="RNA_pol_sigma_r3/r4-like"/>
</dbReference>
<dbReference type="GO" id="GO:0003677">
    <property type="term" value="F:DNA binding"/>
    <property type="evidence" value="ECO:0007669"/>
    <property type="project" value="InterPro"/>
</dbReference>
<sequence>MERSETGQQDLDDEAVLVERLKAGDERAYELVVRRETGRLLAAARRLVRDEATAHDCVQEAFLSAFRAIDSFEPRSSVGAWLNRITINAALMRLRKERRLAETPIDDLLPVFDADGWRRDLVDVPDDDPESELERRRIREFVRAKIDMLPDGYRTALILRDLEGWSTREAAEALGIAEGAMKVRLHRARAALKSLIEPIWTGEVSA</sequence>
<dbReference type="Pfam" id="PF08281">
    <property type="entry name" value="Sigma70_r4_2"/>
    <property type="match status" value="1"/>
</dbReference>
<keyword evidence="8" id="KW-1185">Reference proteome</keyword>